<dbReference type="RefSeq" id="WP_131577282.1">
    <property type="nucleotide sequence ID" value="NZ_CBCSAJ010000041.1"/>
</dbReference>
<evidence type="ECO:0000256" key="1">
    <source>
        <dbReference type="SAM" id="Phobius"/>
    </source>
</evidence>
<evidence type="ECO:0000313" key="3">
    <source>
        <dbReference type="Proteomes" id="UP001597302"/>
    </source>
</evidence>
<feature type="transmembrane region" description="Helical" evidence="1">
    <location>
        <begin position="136"/>
        <end position="159"/>
    </location>
</feature>
<proteinExistence type="predicted"/>
<dbReference type="Proteomes" id="UP001597302">
    <property type="component" value="Unassembled WGS sequence"/>
</dbReference>
<comment type="caution">
    <text evidence="2">The sequence shown here is derived from an EMBL/GenBank/DDBJ whole genome shotgun (WGS) entry which is preliminary data.</text>
</comment>
<accession>A0ABW4DSM8</accession>
<dbReference type="EMBL" id="JBHTOQ010000009">
    <property type="protein sequence ID" value="MFD1480772.1"/>
    <property type="molecule type" value="Genomic_DNA"/>
</dbReference>
<keyword evidence="3" id="KW-1185">Reference proteome</keyword>
<sequence>MTSNLSTIEAQLKLLSWRDTQLQSITAQFEAAWPGLELAIKDHVASMSLWGVGRAHYDIRPIAGEIIVPWAEEQGRIAAARAEEGLAEILASAPHGALSDYASTALPAIAGVGLLAASVLAVPAVVSYATVASVSFVVFTTTTVSTPILLVGGAAIAALSMTGTKALGHATDRIRSHLEDRLTRHARTVVFGDGLAPSARCLLNDTQAIVLRAGQTSLETV</sequence>
<keyword evidence="1" id="KW-0472">Membrane</keyword>
<keyword evidence="1" id="KW-1133">Transmembrane helix</keyword>
<protein>
    <submittedName>
        <fullName evidence="2">Uncharacterized protein</fullName>
    </submittedName>
</protein>
<keyword evidence="1" id="KW-0812">Transmembrane</keyword>
<organism evidence="2 3">
    <name type="scientific">Paracoccus nototheniae</name>
    <dbReference type="NCBI Taxonomy" id="2489002"/>
    <lineage>
        <taxon>Bacteria</taxon>
        <taxon>Pseudomonadati</taxon>
        <taxon>Pseudomonadota</taxon>
        <taxon>Alphaproteobacteria</taxon>
        <taxon>Rhodobacterales</taxon>
        <taxon>Paracoccaceae</taxon>
        <taxon>Paracoccus</taxon>
    </lineage>
</organism>
<name>A0ABW4DSM8_9RHOB</name>
<gene>
    <name evidence="2" type="ORF">ACFQ5P_05655</name>
</gene>
<evidence type="ECO:0000313" key="2">
    <source>
        <dbReference type="EMBL" id="MFD1480772.1"/>
    </source>
</evidence>
<feature type="transmembrane region" description="Helical" evidence="1">
    <location>
        <begin position="108"/>
        <end position="130"/>
    </location>
</feature>
<reference evidence="3" key="1">
    <citation type="journal article" date="2019" name="Int. J. Syst. Evol. Microbiol.">
        <title>The Global Catalogue of Microorganisms (GCM) 10K type strain sequencing project: providing services to taxonomists for standard genome sequencing and annotation.</title>
        <authorList>
            <consortium name="The Broad Institute Genomics Platform"/>
            <consortium name="The Broad Institute Genome Sequencing Center for Infectious Disease"/>
            <person name="Wu L."/>
            <person name="Ma J."/>
        </authorList>
    </citation>
    <scope>NUCLEOTIDE SEQUENCE [LARGE SCALE GENOMIC DNA]</scope>
    <source>
        <strain evidence="3">CCM 8875</strain>
    </source>
</reference>